<accession>A0A5K1I196</accession>
<organism evidence="3 4">
    <name type="scientific">Halomonas lysinitropha</name>
    <dbReference type="NCBI Taxonomy" id="2607506"/>
    <lineage>
        <taxon>Bacteria</taxon>
        <taxon>Pseudomonadati</taxon>
        <taxon>Pseudomonadota</taxon>
        <taxon>Gammaproteobacteria</taxon>
        <taxon>Oceanospirillales</taxon>
        <taxon>Halomonadaceae</taxon>
        <taxon>Halomonas</taxon>
    </lineage>
</organism>
<proteinExistence type="predicted"/>
<feature type="compositionally biased region" description="Acidic residues" evidence="1">
    <location>
        <begin position="104"/>
        <end position="114"/>
    </location>
</feature>
<dbReference type="EMBL" id="CABVOU010000029">
    <property type="protein sequence ID" value="VVZ95484.1"/>
    <property type="molecule type" value="Genomic_DNA"/>
</dbReference>
<evidence type="ECO:0000256" key="1">
    <source>
        <dbReference type="SAM" id="MobiDB-lite"/>
    </source>
</evidence>
<evidence type="ECO:0000313" key="4">
    <source>
        <dbReference type="Proteomes" id="UP000326725"/>
    </source>
</evidence>
<feature type="chain" id="PRO_5023811382" evidence="2">
    <location>
        <begin position="38"/>
        <end position="114"/>
    </location>
</feature>
<dbReference type="AlphaFoldDB" id="A0A5K1I196"/>
<name>A0A5K1I196_9GAMM</name>
<feature type="compositionally biased region" description="Low complexity" evidence="1">
    <location>
        <begin position="91"/>
        <end position="103"/>
    </location>
</feature>
<feature type="compositionally biased region" description="Acidic residues" evidence="1">
    <location>
        <begin position="42"/>
        <end position="54"/>
    </location>
</feature>
<protein>
    <submittedName>
        <fullName evidence="3">Uncharacterized protein</fullName>
    </submittedName>
</protein>
<evidence type="ECO:0000313" key="3">
    <source>
        <dbReference type="EMBL" id="VVZ95484.1"/>
    </source>
</evidence>
<reference evidence="3 4" key="1">
    <citation type="submission" date="2019-09" db="EMBL/GenBank/DDBJ databases">
        <authorList>
            <person name="Criscuolo A."/>
        </authorList>
    </citation>
    <scope>NUCLEOTIDE SEQUENCE [LARGE SCALE GENOMIC DNA]</scope>
    <source>
        <strain evidence="4">3(2)</strain>
    </source>
</reference>
<feature type="region of interest" description="Disordered" evidence="1">
    <location>
        <begin position="40"/>
        <end position="114"/>
    </location>
</feature>
<dbReference type="Proteomes" id="UP000326725">
    <property type="component" value="Unassembled WGS sequence"/>
</dbReference>
<sequence length="114" mass="11973">MTHHELRRGGSHGGKRSRRLSTLAMFAALALGSLALAGCGNGEEEMAPMEEPVGEESSAMGQDPSMDSQDPGMEQSQAMDQDPALDQGDASGESDYSMESSSESLEEGDDQSGF</sequence>
<keyword evidence="4" id="KW-1185">Reference proteome</keyword>
<keyword evidence="2" id="KW-0732">Signal</keyword>
<gene>
    <name evidence="3" type="ORF">HALO32_01555</name>
</gene>
<feature type="signal peptide" evidence="2">
    <location>
        <begin position="1"/>
        <end position="37"/>
    </location>
</feature>
<dbReference type="RefSeq" id="WP_151443228.1">
    <property type="nucleotide sequence ID" value="NZ_CABVOU010000029.1"/>
</dbReference>
<evidence type="ECO:0000256" key="2">
    <source>
        <dbReference type="SAM" id="SignalP"/>
    </source>
</evidence>